<dbReference type="SUPFAM" id="SSF81878">
    <property type="entry name" value="BRCA2 tower domain"/>
    <property type="match status" value="1"/>
</dbReference>
<evidence type="ECO:0000313" key="7">
    <source>
        <dbReference type="Proteomes" id="UP000594260"/>
    </source>
</evidence>
<dbReference type="SUPFAM" id="SSF81872">
    <property type="entry name" value="BRCA2 helical domain"/>
    <property type="match status" value="1"/>
</dbReference>
<feature type="region of interest" description="Disordered" evidence="4">
    <location>
        <begin position="435"/>
        <end position="503"/>
    </location>
</feature>
<dbReference type="InterPro" id="IPR036315">
    <property type="entry name" value="BRCA2_hlx_sf"/>
</dbReference>
<feature type="compositionally biased region" description="Low complexity" evidence="4">
    <location>
        <begin position="440"/>
        <end position="454"/>
    </location>
</feature>
<reference evidence="6" key="1">
    <citation type="submission" date="2021-01" db="UniProtKB">
        <authorList>
            <consortium name="EnsemblMetazoa"/>
        </authorList>
    </citation>
    <scope>IDENTIFICATION</scope>
</reference>
<dbReference type="SUPFAM" id="SSF50249">
    <property type="entry name" value="Nucleic acid-binding proteins"/>
    <property type="match status" value="1"/>
</dbReference>
<feature type="domain" description="BRCA2 OB1" evidence="5">
    <location>
        <begin position="684"/>
        <end position="791"/>
    </location>
</feature>
<dbReference type="Proteomes" id="UP000594260">
    <property type="component" value="Unplaced"/>
</dbReference>
<dbReference type="InterPro" id="IPR015525">
    <property type="entry name" value="BRCA2"/>
</dbReference>
<feature type="compositionally biased region" description="Basic and acidic residues" evidence="4">
    <location>
        <begin position="28"/>
        <end position="48"/>
    </location>
</feature>
<dbReference type="GO" id="GO:0000724">
    <property type="term" value="P:double-strand break repair via homologous recombination"/>
    <property type="evidence" value="ECO:0007669"/>
    <property type="project" value="InterPro"/>
</dbReference>
<dbReference type="InterPro" id="IPR015187">
    <property type="entry name" value="BRCA2_OB_1"/>
</dbReference>
<evidence type="ECO:0000256" key="4">
    <source>
        <dbReference type="SAM" id="MobiDB-lite"/>
    </source>
</evidence>
<feature type="region of interest" description="Disordered" evidence="4">
    <location>
        <begin position="208"/>
        <end position="231"/>
    </location>
</feature>
<feature type="region of interest" description="Disordered" evidence="4">
    <location>
        <begin position="80"/>
        <end position="104"/>
    </location>
</feature>
<dbReference type="Pfam" id="PF09103">
    <property type="entry name" value="BRCA-2_OB1"/>
    <property type="match status" value="1"/>
</dbReference>
<dbReference type="PANTHER" id="PTHR11289:SF0">
    <property type="entry name" value="BREAST CANCER TYPE 2 SUSCEPTIBILITY PROTEIN"/>
    <property type="match status" value="1"/>
</dbReference>
<dbReference type="PROSITE" id="PS50138">
    <property type="entry name" value="BRCA2_REPEAT"/>
    <property type="match status" value="1"/>
</dbReference>
<keyword evidence="1" id="KW-0677">Repeat</keyword>
<keyword evidence="2" id="KW-0227">DNA damage</keyword>
<evidence type="ECO:0000313" key="6">
    <source>
        <dbReference type="EnsemblMetazoa" id="XP_022643478"/>
    </source>
</evidence>
<dbReference type="GO" id="GO:0006355">
    <property type="term" value="P:regulation of DNA-templated transcription"/>
    <property type="evidence" value="ECO:0007669"/>
    <property type="project" value="TreeGrafter"/>
</dbReference>
<feature type="compositionally biased region" description="Low complexity" evidence="4">
    <location>
        <begin position="94"/>
        <end position="104"/>
    </location>
</feature>
<organism evidence="6 7">
    <name type="scientific">Varroa destructor</name>
    <name type="common">Honeybee mite</name>
    <dbReference type="NCBI Taxonomy" id="109461"/>
    <lineage>
        <taxon>Eukaryota</taxon>
        <taxon>Metazoa</taxon>
        <taxon>Ecdysozoa</taxon>
        <taxon>Arthropoda</taxon>
        <taxon>Chelicerata</taxon>
        <taxon>Arachnida</taxon>
        <taxon>Acari</taxon>
        <taxon>Parasitiformes</taxon>
        <taxon>Mesostigmata</taxon>
        <taxon>Gamasina</taxon>
        <taxon>Dermanyssoidea</taxon>
        <taxon>Varroidae</taxon>
        <taxon>Varroa</taxon>
    </lineage>
</organism>
<dbReference type="Gene3D" id="2.40.50.140">
    <property type="entry name" value="Nucleic acid-binding proteins"/>
    <property type="match status" value="1"/>
</dbReference>
<dbReference type="AlphaFoldDB" id="A0A7M7IXD5"/>
<dbReference type="InterPro" id="IPR012340">
    <property type="entry name" value="NA-bd_OB-fold"/>
</dbReference>
<keyword evidence="7" id="KW-1185">Reference proteome</keyword>
<dbReference type="PANTHER" id="PTHR11289">
    <property type="entry name" value="BREAST CANCER TYPE 2 SUSCEPTIBILITY PROTEIN BRCA2"/>
    <property type="match status" value="1"/>
</dbReference>
<dbReference type="Gene3D" id="6.10.70.10">
    <property type="match status" value="1"/>
</dbReference>
<evidence type="ECO:0000259" key="5">
    <source>
        <dbReference type="Pfam" id="PF09103"/>
    </source>
</evidence>
<feature type="region of interest" description="Disordered" evidence="4">
    <location>
        <begin position="21"/>
        <end position="68"/>
    </location>
</feature>
<protein>
    <recommendedName>
        <fullName evidence="5">BRCA2 OB1 domain-containing protein</fullName>
    </recommendedName>
</protein>
<evidence type="ECO:0000256" key="1">
    <source>
        <dbReference type="ARBA" id="ARBA00022737"/>
    </source>
</evidence>
<feature type="compositionally biased region" description="Basic residues" evidence="4">
    <location>
        <begin position="493"/>
        <end position="503"/>
    </location>
</feature>
<dbReference type="InterPro" id="IPR002093">
    <property type="entry name" value="BRCA2_repeat"/>
</dbReference>
<dbReference type="GeneID" id="111242845"/>
<feature type="compositionally biased region" description="Basic and acidic residues" evidence="4">
    <location>
        <begin position="458"/>
        <end position="483"/>
    </location>
</feature>
<feature type="compositionally biased region" description="Polar residues" evidence="4">
    <location>
        <begin position="213"/>
        <end position="231"/>
    </location>
</feature>
<evidence type="ECO:0000256" key="2">
    <source>
        <dbReference type="ARBA" id="ARBA00022763"/>
    </source>
</evidence>
<dbReference type="RefSeq" id="XP_022643478.1">
    <property type="nucleotide sequence ID" value="XM_022787743.1"/>
</dbReference>
<proteinExistence type="predicted"/>
<sequence length="972" mass="107979">MSDRTPFRVVVREVVNLFEDNSSASAGDENHDHHGDTFEMTARSRETSPRTIIGDPDTEFQGKQELQDGERFFQKPQNEDDLFDDSFQAPPTPCSSSTKSKTLPSLAPVKNTEEDDDIFNNIDTQDFHIPSKTVHQGETTVKQEIRPDGGNKQEHLVCTSAISKTLSKEKVASNVEDLSDFKTAGGKAMYISATTLSAVKGILKDETDDGLNDKQNSTEASSGSVPVSRSRISAETLRASSKYQLDAIENSADRRHSFKLHTNSKISQVFTEDLPRQSHDGKKSVFVKSTFEGFKTANGESVPVSAKHLELVRAMFEKELAQVPVPDHALELSDRKDEVTSLAGDQANKLHEIPAIPIGFVSAKGSALKVSANALEGARRMFREESLEINIQNGDVKANEIFEPATSGTRDFFRATGKNVTASEKHLKTARNILEKEPVSSKPSVSAAAKSLVPTTPSEKHVSDATVERSMRLLSDIDTKEPKSTAGVNKSKTPVRRVSGLKRRSAAICPTASNEPSSFTTPQISTWIGTSLESTPEPVVRGDDFCQSKSYQDSKGQGLPLIDSCVTASTSDGMSSKSSVKNALRELMLIDRAPAYAGADWFQDDESGKKIDLNVSKKMFLQTLNVSSKNDFDLWFANHFEQVVWKLSAYSRRIRELTGCLTVHNVLEQLRKRWKLEVQGTHRSPLKMIVERDESSERTMVLLVKQISPELVLSDGWYSIPCDIDPPLATVLSRAGSRSGIAVGHKLCVSGAALRGARDGVDPLHLEGARLAIHYNSTRRARWHARLGFCRETLAVPLLSAQPNGGSLPLIRVRVTSCSSLMYFEKFAQGGSIIRKESDEVKERRKFEGEIAKIQEKVREQVRKEIEAEKWHSKRVLRPRNKENVSKLNSGEEIYEAIEASHDPSQVMMALSSSQKRMLERYHDCVQANQCARIEEAVRRKMEELRQREECPLERKVASLLKNEHLVDDNCS</sequence>
<name>A0A7M7IXD5_VARDE</name>
<evidence type="ECO:0000256" key="3">
    <source>
        <dbReference type="ARBA" id="ARBA00023204"/>
    </source>
</evidence>
<dbReference type="EnsemblMetazoa" id="XM_022787743">
    <property type="protein sequence ID" value="XP_022643478"/>
    <property type="gene ID" value="LOC111242845"/>
</dbReference>
<accession>A0A7M7IXD5</accession>
<keyword evidence="3" id="KW-0234">DNA repair</keyword>